<gene>
    <name evidence="1" type="ORF">Tco_0910145</name>
</gene>
<comment type="caution">
    <text evidence="1">The sequence shown here is derived from an EMBL/GenBank/DDBJ whole genome shotgun (WGS) entry which is preliminary data.</text>
</comment>
<organism evidence="1 2">
    <name type="scientific">Tanacetum coccineum</name>
    <dbReference type="NCBI Taxonomy" id="301880"/>
    <lineage>
        <taxon>Eukaryota</taxon>
        <taxon>Viridiplantae</taxon>
        <taxon>Streptophyta</taxon>
        <taxon>Embryophyta</taxon>
        <taxon>Tracheophyta</taxon>
        <taxon>Spermatophyta</taxon>
        <taxon>Magnoliopsida</taxon>
        <taxon>eudicotyledons</taxon>
        <taxon>Gunneridae</taxon>
        <taxon>Pentapetalae</taxon>
        <taxon>asterids</taxon>
        <taxon>campanulids</taxon>
        <taxon>Asterales</taxon>
        <taxon>Asteraceae</taxon>
        <taxon>Asteroideae</taxon>
        <taxon>Anthemideae</taxon>
        <taxon>Anthemidinae</taxon>
        <taxon>Tanacetum</taxon>
    </lineage>
</organism>
<protein>
    <submittedName>
        <fullName evidence="1">Uncharacterized protein</fullName>
    </submittedName>
</protein>
<evidence type="ECO:0000313" key="2">
    <source>
        <dbReference type="Proteomes" id="UP001151760"/>
    </source>
</evidence>
<accession>A0ABQ5CS75</accession>
<keyword evidence="2" id="KW-1185">Reference proteome</keyword>
<evidence type="ECO:0000313" key="1">
    <source>
        <dbReference type="EMBL" id="GJT29870.1"/>
    </source>
</evidence>
<dbReference type="Proteomes" id="UP001151760">
    <property type="component" value="Unassembled WGS sequence"/>
</dbReference>
<dbReference type="EMBL" id="BQNB010014577">
    <property type="protein sequence ID" value="GJT29870.1"/>
    <property type="molecule type" value="Genomic_DNA"/>
</dbReference>
<proteinExistence type="predicted"/>
<sequence>MFLEKTISNQLITESVAKTIWFINAPCYGNEALASPKANELTIPEQTATGKGTSNPFMAVILDAVLSLFYVDAKEHELGDLIEPPNYKATLTDPESDRSKRLIALSQSAYLDKIKRFELENSKHGNILRQEKPNSSKAQEAEYIAASKAVWMRKFVNGLGSVVRTNKEPLEMLCDNTGAIAIANEPRIIKDDDVDDMFTKLMSLTKHYEHASGIGLPLASSLM</sequence>
<reference evidence="1" key="2">
    <citation type="submission" date="2022-01" db="EMBL/GenBank/DDBJ databases">
        <authorList>
            <person name="Yamashiro T."/>
            <person name="Shiraishi A."/>
            <person name="Satake H."/>
            <person name="Nakayama K."/>
        </authorList>
    </citation>
    <scope>NUCLEOTIDE SEQUENCE</scope>
</reference>
<name>A0ABQ5CS75_9ASTR</name>
<reference evidence="1" key="1">
    <citation type="journal article" date="2022" name="Int. J. Mol. Sci.">
        <title>Draft Genome of Tanacetum Coccineum: Genomic Comparison of Closely Related Tanacetum-Family Plants.</title>
        <authorList>
            <person name="Yamashiro T."/>
            <person name="Shiraishi A."/>
            <person name="Nakayama K."/>
            <person name="Satake H."/>
        </authorList>
    </citation>
    <scope>NUCLEOTIDE SEQUENCE</scope>
</reference>